<dbReference type="InterPro" id="IPR041908">
    <property type="entry name" value="CtsR_C_sf"/>
</dbReference>
<dbReference type="EMBL" id="JAGIYQ010000018">
    <property type="protein sequence ID" value="MBP0727025.1"/>
    <property type="molecule type" value="Genomic_DNA"/>
</dbReference>
<dbReference type="Gene3D" id="1.10.1200.150">
    <property type="entry name" value="Transcriptional regulator CtsR, C-terminal domain"/>
    <property type="match status" value="1"/>
</dbReference>
<keyword evidence="4 8" id="KW-0805">Transcription regulation</keyword>
<dbReference type="PIRSF" id="PIRSF010607">
    <property type="entry name" value="Txn_repr_CtsR"/>
    <property type="match status" value="1"/>
</dbReference>
<dbReference type="Gene3D" id="3.30.56.130">
    <property type="entry name" value="Transcriptional regulator CtsR, winged HTH domain"/>
    <property type="match status" value="1"/>
</dbReference>
<evidence type="ECO:0000256" key="7">
    <source>
        <dbReference type="ARBA" id="ARBA00023163"/>
    </source>
</evidence>
<evidence type="ECO:0000256" key="1">
    <source>
        <dbReference type="ARBA" id="ARBA00010189"/>
    </source>
</evidence>
<evidence type="ECO:0000256" key="4">
    <source>
        <dbReference type="ARBA" id="ARBA00023015"/>
    </source>
</evidence>
<evidence type="ECO:0000256" key="5">
    <source>
        <dbReference type="ARBA" id="ARBA00023016"/>
    </source>
</evidence>
<comment type="similarity">
    <text evidence="1 8">Belongs to the CtsR family.</text>
</comment>
<evidence type="ECO:0000313" key="12">
    <source>
        <dbReference type="Proteomes" id="UP000682134"/>
    </source>
</evidence>
<keyword evidence="6 8" id="KW-0238">DNA-binding</keyword>
<keyword evidence="7 8" id="KW-0804">Transcription</keyword>
<dbReference type="Pfam" id="PF17727">
    <property type="entry name" value="CtsR_C"/>
    <property type="match status" value="1"/>
</dbReference>
<evidence type="ECO:0000256" key="8">
    <source>
        <dbReference type="PIRNR" id="PIRNR010607"/>
    </source>
</evidence>
<sequence length="153" mass="17938">MRNISDVIEQYLIKYFDISNKEYVEIKRSEIATKFDCVPSQINYVINTRFTQERGYIVESKRGGGGYIRITKVQFHDKASVIEQILNKLNHSISQSSSVDYIYLLLEHSVISEREAKMMLSVIDRSVLMINLPYRDELRSRMLKAMLTSLKYK</sequence>
<keyword evidence="12" id="KW-1185">Reference proteome</keyword>
<evidence type="ECO:0000256" key="3">
    <source>
        <dbReference type="ARBA" id="ARBA00022491"/>
    </source>
</evidence>
<keyword evidence="5" id="KW-0346">Stress response</keyword>
<feature type="domain" description="CtsR C-terminal dimerization" evidence="10">
    <location>
        <begin position="77"/>
        <end position="148"/>
    </location>
</feature>
<keyword evidence="3 8" id="KW-0678">Repressor</keyword>
<feature type="domain" description="CtsR N-terminal HTH" evidence="9">
    <location>
        <begin position="3"/>
        <end position="74"/>
    </location>
</feature>
<dbReference type="GO" id="GO:0006355">
    <property type="term" value="P:regulation of DNA-templated transcription"/>
    <property type="evidence" value="ECO:0007669"/>
    <property type="project" value="UniProtKB-UniRule"/>
</dbReference>
<dbReference type="GO" id="GO:0003677">
    <property type="term" value="F:DNA binding"/>
    <property type="evidence" value="ECO:0007669"/>
    <property type="project" value="UniProtKB-UniRule"/>
</dbReference>
<comment type="caution">
    <text evidence="11">The sequence shown here is derived from an EMBL/GenBank/DDBJ whole genome shotgun (WGS) entry which is preliminary data.</text>
</comment>
<evidence type="ECO:0000256" key="2">
    <source>
        <dbReference type="ARBA" id="ARBA00014129"/>
    </source>
</evidence>
<evidence type="ECO:0000259" key="9">
    <source>
        <dbReference type="Pfam" id="PF05848"/>
    </source>
</evidence>
<evidence type="ECO:0000256" key="6">
    <source>
        <dbReference type="ARBA" id="ARBA00023125"/>
    </source>
</evidence>
<evidence type="ECO:0000259" key="10">
    <source>
        <dbReference type="Pfam" id="PF17727"/>
    </source>
</evidence>
<gene>
    <name evidence="11" type="ORF">J5Y03_17850</name>
</gene>
<dbReference type="InterPro" id="IPR041473">
    <property type="entry name" value="CtsR_C"/>
</dbReference>
<protein>
    <recommendedName>
        <fullName evidence="2 8">Transcriptional regulator CtsR</fullName>
    </recommendedName>
</protein>
<organism evidence="11 12">
    <name type="scientific">Gottfriedia endophytica</name>
    <dbReference type="NCBI Taxonomy" id="2820819"/>
    <lineage>
        <taxon>Bacteria</taxon>
        <taxon>Bacillati</taxon>
        <taxon>Bacillota</taxon>
        <taxon>Bacilli</taxon>
        <taxon>Bacillales</taxon>
        <taxon>Bacillaceae</taxon>
        <taxon>Gottfriedia</taxon>
    </lineage>
</organism>
<dbReference type="InterPro" id="IPR040465">
    <property type="entry name" value="CtsR_N"/>
</dbReference>
<dbReference type="InterPro" id="IPR041902">
    <property type="entry name" value="CtsR_N_sf"/>
</dbReference>
<dbReference type="AlphaFoldDB" id="A0A940SKF2"/>
<proteinExistence type="inferred from homology"/>
<name>A0A940SKF2_9BACI</name>
<dbReference type="Proteomes" id="UP000682134">
    <property type="component" value="Unassembled WGS sequence"/>
</dbReference>
<accession>A0A940SKF2</accession>
<dbReference type="Pfam" id="PF05848">
    <property type="entry name" value="CtsR"/>
    <property type="match status" value="1"/>
</dbReference>
<dbReference type="InterPro" id="IPR008463">
    <property type="entry name" value="CtsR"/>
</dbReference>
<reference evidence="11" key="1">
    <citation type="submission" date="2021-04" db="EMBL/GenBank/DDBJ databases">
        <title>Genome seq and assembly of Bacillus sp.</title>
        <authorList>
            <person name="Chhetri G."/>
        </authorList>
    </citation>
    <scope>NUCLEOTIDE SEQUENCE</scope>
    <source>
        <strain evidence="11">RG28</strain>
    </source>
</reference>
<dbReference type="RefSeq" id="WP_209407369.1">
    <property type="nucleotide sequence ID" value="NZ_JAGIYQ010000018.1"/>
</dbReference>
<evidence type="ECO:0000313" key="11">
    <source>
        <dbReference type="EMBL" id="MBP0727025.1"/>
    </source>
</evidence>
<dbReference type="FunFam" id="3.30.56.130:FF:000001">
    <property type="entry name" value="Transcriptional regulator CtsR"/>
    <property type="match status" value="1"/>
</dbReference>